<organism evidence="2 3">
    <name type="scientific">Seminavis robusta</name>
    <dbReference type="NCBI Taxonomy" id="568900"/>
    <lineage>
        <taxon>Eukaryota</taxon>
        <taxon>Sar</taxon>
        <taxon>Stramenopiles</taxon>
        <taxon>Ochrophyta</taxon>
        <taxon>Bacillariophyta</taxon>
        <taxon>Bacillariophyceae</taxon>
        <taxon>Bacillariophycidae</taxon>
        <taxon>Naviculales</taxon>
        <taxon>Naviculaceae</taxon>
        <taxon>Seminavis</taxon>
    </lineage>
</organism>
<keyword evidence="3" id="KW-1185">Reference proteome</keyword>
<protein>
    <submittedName>
        <fullName evidence="2">Uncharacterized protein</fullName>
    </submittedName>
</protein>
<feature type="transmembrane region" description="Helical" evidence="1">
    <location>
        <begin position="80"/>
        <end position="102"/>
    </location>
</feature>
<keyword evidence="1" id="KW-1133">Transmembrane helix</keyword>
<evidence type="ECO:0000313" key="3">
    <source>
        <dbReference type="Proteomes" id="UP001153069"/>
    </source>
</evidence>
<feature type="transmembrane region" description="Helical" evidence="1">
    <location>
        <begin position="257"/>
        <end position="281"/>
    </location>
</feature>
<gene>
    <name evidence="2" type="ORF">SEMRO_1081_G239050.1</name>
</gene>
<name>A0A9N8HPE5_9STRA</name>
<feature type="transmembrane region" description="Helical" evidence="1">
    <location>
        <begin position="209"/>
        <end position="229"/>
    </location>
</feature>
<keyword evidence="1" id="KW-0812">Transmembrane</keyword>
<reference evidence="2" key="1">
    <citation type="submission" date="2020-06" db="EMBL/GenBank/DDBJ databases">
        <authorList>
            <consortium name="Plant Systems Biology data submission"/>
        </authorList>
    </citation>
    <scope>NUCLEOTIDE SEQUENCE</scope>
    <source>
        <strain evidence="2">D6</strain>
    </source>
</reference>
<feature type="transmembrane region" description="Helical" evidence="1">
    <location>
        <begin position="21"/>
        <end position="39"/>
    </location>
</feature>
<accession>A0A9N8HPE5</accession>
<proteinExistence type="predicted"/>
<comment type="caution">
    <text evidence="2">The sequence shown here is derived from an EMBL/GenBank/DDBJ whole genome shotgun (WGS) entry which is preliminary data.</text>
</comment>
<keyword evidence="1" id="KW-0472">Membrane</keyword>
<dbReference type="Proteomes" id="UP001153069">
    <property type="component" value="Unassembled WGS sequence"/>
</dbReference>
<dbReference type="EMBL" id="CAICTM010001079">
    <property type="protein sequence ID" value="CAB9520182.1"/>
    <property type="molecule type" value="Genomic_DNA"/>
</dbReference>
<evidence type="ECO:0000313" key="2">
    <source>
        <dbReference type="EMBL" id="CAB9520182.1"/>
    </source>
</evidence>
<sequence>MARASYRESTGFVQEHNRSNVKFVLASAPLAVVMIFFVYEAYHRPEKPFYNIPSYVTDDAVLRKAAEDSGSFVPLMDMCYVMLSFCVAWACLAGYFLGFLAARRNIIERYLDSGKPVRGNVVYEHRCWAFEFRYYGYCSYQHPDPASDPNIEDLGESPIIIRKRTRIFEPYTRELVPILCLPGYPMSGQGKDDVEFANINALKNKSREVFLGWFCLAWTVVCAAVPIYILHQMSIIVEREYYAGISDNYDNPKKGWAVYWLFIGIGVLGGGVGGNALAWMYRRWWILHQGSAAEGDLSVHGVSPQTGNAQDYVRMSTVTRQ</sequence>
<dbReference type="AlphaFoldDB" id="A0A9N8HPE5"/>
<dbReference type="OrthoDB" id="40596at2759"/>
<evidence type="ECO:0000256" key="1">
    <source>
        <dbReference type="SAM" id="Phobius"/>
    </source>
</evidence>